<protein>
    <submittedName>
        <fullName evidence="2">Uncharacterized protein</fullName>
    </submittedName>
</protein>
<dbReference type="KEGG" id="hir:HETIRDRAFT_470617"/>
<dbReference type="RefSeq" id="XP_009542400.1">
    <property type="nucleotide sequence ID" value="XM_009544105.1"/>
</dbReference>
<proteinExistence type="predicted"/>
<dbReference type="EMBL" id="KI925455">
    <property type="protein sequence ID" value="ETW85552.1"/>
    <property type="molecule type" value="Genomic_DNA"/>
</dbReference>
<gene>
    <name evidence="2" type="ORF">HETIRDRAFT_470617</name>
</gene>
<dbReference type="Proteomes" id="UP000030671">
    <property type="component" value="Unassembled WGS sequence"/>
</dbReference>
<dbReference type="eggNOG" id="ENOG502RCX0">
    <property type="taxonomic scope" value="Eukaryota"/>
</dbReference>
<keyword evidence="1" id="KW-0732">Signal</keyword>
<dbReference type="AlphaFoldDB" id="W4KI78"/>
<dbReference type="HOGENOM" id="CLU_639439_0_0_1"/>
<feature type="signal peptide" evidence="1">
    <location>
        <begin position="1"/>
        <end position="21"/>
    </location>
</feature>
<sequence length="479" mass="48246">MHSSSLIAALLFVAAASPAIAVPISQTKAQARAEDIDARALGLGSIVKELGLGALSGGALSALNHFIGGDSSSSRRDVSPEDLAELMEALQSESGDGDIEARKLSLGTIVKELGTGAVTSGAVAALTHFLGSGSDSKANKRALEELEARGLGSLLGKLIPSAEESLSKVLKNSIVGGLASGGVVAAGSAASGNNKRELSELEARASIGPALSKLEASLGKGVVSTIVGSLAAAGVSVGAKTIKNNLPSSQTQRREFDELDARSLGSALGKILPQATDDIVTVLKNSIIGGLTGGAAVAAGNAALGNNKQRDVAHTLPFDTIDIDQLKNILSSTVGPATLPIVKDKRELKDDDVVALKSIIDNLRVGAPGFATHVDARALGATGKGILGTVAGLAASSAVEPIIDGIKGLFDRDLDAALEAREPLGATGKGILGTVAGLAASSAVEPIINGIKGLFDRDLDTDSLIALNLLASRELNELD</sequence>
<accession>W4KI78</accession>
<dbReference type="GeneID" id="20677353"/>
<organism evidence="2 3">
    <name type="scientific">Heterobasidion irregulare (strain TC 32-1)</name>
    <dbReference type="NCBI Taxonomy" id="747525"/>
    <lineage>
        <taxon>Eukaryota</taxon>
        <taxon>Fungi</taxon>
        <taxon>Dikarya</taxon>
        <taxon>Basidiomycota</taxon>
        <taxon>Agaricomycotina</taxon>
        <taxon>Agaricomycetes</taxon>
        <taxon>Russulales</taxon>
        <taxon>Bondarzewiaceae</taxon>
        <taxon>Heterobasidion</taxon>
        <taxon>Heterobasidion annosum species complex</taxon>
    </lineage>
</organism>
<reference evidence="2 3" key="1">
    <citation type="journal article" date="2012" name="New Phytol.">
        <title>Insight into trade-off between wood decay and parasitism from the genome of a fungal forest pathogen.</title>
        <authorList>
            <person name="Olson A."/>
            <person name="Aerts A."/>
            <person name="Asiegbu F."/>
            <person name="Belbahri L."/>
            <person name="Bouzid O."/>
            <person name="Broberg A."/>
            <person name="Canback B."/>
            <person name="Coutinho P.M."/>
            <person name="Cullen D."/>
            <person name="Dalman K."/>
            <person name="Deflorio G."/>
            <person name="van Diepen L.T."/>
            <person name="Dunand C."/>
            <person name="Duplessis S."/>
            <person name="Durling M."/>
            <person name="Gonthier P."/>
            <person name="Grimwood J."/>
            <person name="Fossdal C.G."/>
            <person name="Hansson D."/>
            <person name="Henrissat B."/>
            <person name="Hietala A."/>
            <person name="Himmelstrand K."/>
            <person name="Hoffmeister D."/>
            <person name="Hogberg N."/>
            <person name="James T.Y."/>
            <person name="Karlsson M."/>
            <person name="Kohler A."/>
            <person name="Kues U."/>
            <person name="Lee Y.H."/>
            <person name="Lin Y.C."/>
            <person name="Lind M."/>
            <person name="Lindquist E."/>
            <person name="Lombard V."/>
            <person name="Lucas S."/>
            <person name="Lunden K."/>
            <person name="Morin E."/>
            <person name="Murat C."/>
            <person name="Park J."/>
            <person name="Raffaello T."/>
            <person name="Rouze P."/>
            <person name="Salamov A."/>
            <person name="Schmutz J."/>
            <person name="Solheim H."/>
            <person name="Stahlberg J."/>
            <person name="Velez H."/>
            <person name="de Vries R.P."/>
            <person name="Wiebenga A."/>
            <person name="Woodward S."/>
            <person name="Yakovlev I."/>
            <person name="Garbelotto M."/>
            <person name="Martin F."/>
            <person name="Grigoriev I.V."/>
            <person name="Stenlid J."/>
        </authorList>
    </citation>
    <scope>NUCLEOTIDE SEQUENCE [LARGE SCALE GENOMIC DNA]</scope>
    <source>
        <strain evidence="2 3">TC 32-1</strain>
    </source>
</reference>
<evidence type="ECO:0000313" key="3">
    <source>
        <dbReference type="Proteomes" id="UP000030671"/>
    </source>
</evidence>
<name>W4KI78_HETIT</name>
<dbReference type="OrthoDB" id="3053368at2759"/>
<evidence type="ECO:0000256" key="1">
    <source>
        <dbReference type="SAM" id="SignalP"/>
    </source>
</evidence>
<feature type="chain" id="PRO_5004844266" evidence="1">
    <location>
        <begin position="22"/>
        <end position="479"/>
    </location>
</feature>
<dbReference type="InParanoid" id="W4KI78"/>
<keyword evidence="3" id="KW-1185">Reference proteome</keyword>
<evidence type="ECO:0000313" key="2">
    <source>
        <dbReference type="EMBL" id="ETW85552.1"/>
    </source>
</evidence>